<evidence type="ECO:0000256" key="1">
    <source>
        <dbReference type="ARBA" id="ARBA00022884"/>
    </source>
</evidence>
<dbReference type="GO" id="GO:0003723">
    <property type="term" value="F:RNA binding"/>
    <property type="evidence" value="ECO:0007669"/>
    <property type="project" value="UniProtKB-KW"/>
</dbReference>
<sequence length="179" mass="21102">MFTDIPLVCNKCLSNKKYVTFVKDNNMKKCVISGFSFFPFTVNVNGHNIKTIICKEIAILKLICQVCLLNVANNNNIKRKPSIRIKLDDKSISKKRNICTTFFRINSRNNEFEELYNEHELFRFCSLKINNKYGIEYLSLNTSDHKGKLRIVIGNKRFQFFNLKYFIRAFYTSILKQNK</sequence>
<dbReference type="Proteomes" id="UP000243425">
    <property type="component" value="Nucleomorph 2"/>
</dbReference>
<dbReference type="EMBL" id="DQ158857">
    <property type="protein sequence ID" value="ABA27293.1"/>
    <property type="molecule type" value="Genomic_DNA"/>
</dbReference>
<protein>
    <submittedName>
        <fullName evidence="3">RNA binding protein</fullName>
    </submittedName>
</protein>
<dbReference type="GeneID" id="5788405"/>
<dbReference type="Pfam" id="PF21369">
    <property type="entry name" value="STL11_N"/>
    <property type="match status" value="1"/>
</dbReference>
<organism evidence="3 4">
    <name type="scientific">Bigelowiella natans</name>
    <name type="common">Pedinomonas minutissima</name>
    <name type="synonym">Chlorarachnion sp. (strain CCMP621)</name>
    <dbReference type="NCBI Taxonomy" id="227086"/>
    <lineage>
        <taxon>Eukaryota</taxon>
        <taxon>Sar</taxon>
        <taxon>Rhizaria</taxon>
        <taxon>Cercozoa</taxon>
        <taxon>Chlorarachniophyceae</taxon>
        <taxon>Bigelowiella</taxon>
    </lineage>
</organism>
<geneLocation type="nucleomorph" evidence="3"/>
<name>Q3LW73_BIGNA</name>
<feature type="domain" description="STL11/RBM22-like N-terminal" evidence="2">
    <location>
        <begin position="6"/>
        <end position="83"/>
    </location>
</feature>
<dbReference type="InterPro" id="IPR048995">
    <property type="entry name" value="STL11/RBM22-like_N"/>
</dbReference>
<reference evidence="3 4" key="1">
    <citation type="journal article" date="2006" name="Proc. Natl. Acad. Sci. U.S.A.">
        <title>Complete nucleotide sequence of the chlorarachniophyte nucleomorph: nature's smallest nucleus.</title>
        <authorList>
            <person name="Gilson P.R."/>
            <person name="Su V."/>
            <person name="Slamovits C.H."/>
            <person name="Reith M.E."/>
            <person name="Keeling P.J."/>
            <person name="McFadden G.I."/>
        </authorList>
    </citation>
    <scope>NUCLEOTIDE SEQUENCE [LARGE SCALE GENOMIC DNA]</scope>
    <source>
        <strain evidence="4">CCMP621</strain>
    </source>
</reference>
<proteinExistence type="predicted"/>
<evidence type="ECO:0000313" key="3">
    <source>
        <dbReference type="EMBL" id="ABA27293.1"/>
    </source>
</evidence>
<accession>Q3LW73</accession>
<evidence type="ECO:0000259" key="2">
    <source>
        <dbReference type="Pfam" id="PF21369"/>
    </source>
</evidence>
<keyword evidence="3" id="KW-0542">Nucleomorph</keyword>
<keyword evidence="1" id="KW-0694">RNA-binding</keyword>
<dbReference type="RefSeq" id="XP_001712905.1">
    <property type="nucleotide sequence ID" value="XM_001712853.1"/>
</dbReference>
<evidence type="ECO:0000313" key="4">
    <source>
        <dbReference type="Proteomes" id="UP000243425"/>
    </source>
</evidence>
<gene>
    <name evidence="3" type="primary">rnabp2</name>
</gene>
<dbReference type="AlphaFoldDB" id="Q3LW73"/>